<accession>A0A7Z0DPM5</accession>
<dbReference type="EMBL" id="JACBZR010000001">
    <property type="protein sequence ID" value="NYI79213.1"/>
    <property type="molecule type" value="Genomic_DNA"/>
</dbReference>
<gene>
    <name evidence="1" type="ORF">BJ988_003861</name>
</gene>
<reference evidence="1 2" key="1">
    <citation type="submission" date="2020-07" db="EMBL/GenBank/DDBJ databases">
        <title>Sequencing the genomes of 1000 actinobacteria strains.</title>
        <authorList>
            <person name="Klenk H.-P."/>
        </authorList>
    </citation>
    <scope>NUCLEOTIDE SEQUENCE [LARGE SCALE GENOMIC DNA]</scope>
    <source>
        <strain evidence="1 2">DSM 26487</strain>
    </source>
</reference>
<dbReference type="AlphaFoldDB" id="A0A7Z0DPM5"/>
<dbReference type="Proteomes" id="UP000564496">
    <property type="component" value="Unassembled WGS sequence"/>
</dbReference>
<sequence>MSTSADGPASTGHEIVAALADRLEKLPWVIGLYVAGSLATHDYVAGVSDLDLVALTDRQPDADLISAIHSELDAGVAAGADLGCAYVAAARLGEHEAAHPTWTHGRLVHRPLTTIPRVELAVHGLTVFGEGVRTAFPPVTEADVRKAARSEVCGYWATAVRHPAWWVLEPEIAELSLTAMARGRHAVDQGRLLTKTAAIEKADAPAWLRDRLRARRRGDPAPLPRLRTAWIAWNDARRTVEALGR</sequence>
<comment type="caution">
    <text evidence="1">The sequence shown here is derived from an EMBL/GenBank/DDBJ whole genome shotgun (WGS) entry which is preliminary data.</text>
</comment>
<dbReference type="SUPFAM" id="SSF81301">
    <property type="entry name" value="Nucleotidyltransferase"/>
    <property type="match status" value="1"/>
</dbReference>
<evidence type="ECO:0000313" key="2">
    <source>
        <dbReference type="Proteomes" id="UP000564496"/>
    </source>
</evidence>
<dbReference type="InterPro" id="IPR043519">
    <property type="entry name" value="NT_sf"/>
</dbReference>
<evidence type="ECO:0000313" key="1">
    <source>
        <dbReference type="EMBL" id="NYI79213.1"/>
    </source>
</evidence>
<proteinExistence type="predicted"/>
<protein>
    <recommendedName>
        <fullName evidence="3">Nucleotidyltransferase domain-containing protein</fullName>
    </recommendedName>
</protein>
<name>A0A7Z0DPM5_9ACTN</name>
<evidence type="ECO:0008006" key="3">
    <source>
        <dbReference type="Google" id="ProtNLM"/>
    </source>
</evidence>
<dbReference type="RefSeq" id="WP_246321524.1">
    <property type="nucleotide sequence ID" value="NZ_JACBZR010000001.1"/>
</dbReference>
<organism evidence="1 2">
    <name type="scientific">Nocardioides panzhihuensis</name>
    <dbReference type="NCBI Taxonomy" id="860243"/>
    <lineage>
        <taxon>Bacteria</taxon>
        <taxon>Bacillati</taxon>
        <taxon>Actinomycetota</taxon>
        <taxon>Actinomycetes</taxon>
        <taxon>Propionibacteriales</taxon>
        <taxon>Nocardioidaceae</taxon>
        <taxon>Nocardioides</taxon>
    </lineage>
</organism>
<keyword evidence="2" id="KW-1185">Reference proteome</keyword>